<name>A0A7W5AS65_9ACTN</name>
<comment type="caution">
    <text evidence="2">The sequence shown here is derived from an EMBL/GenBank/DDBJ whole genome shotgun (WGS) entry which is preliminary data.</text>
</comment>
<dbReference type="RefSeq" id="WP_183227788.1">
    <property type="nucleotide sequence ID" value="NZ_BMPW01000038.1"/>
</dbReference>
<sequence length="1059" mass="115726">MAASPYSLEGARTILSGPDDAWTGTLGALLGVGVIAAGPAGLAAWGWVDQKNEVVGLLAKLVAAGRERLRAGRSPERADVLAATHTALVYGAFFAAVRETVGPVYDRIGLTEQDKHRLTDRAAAGPAQEQLTQIVTTVPVALPWAGCGFRATRDTVIAPRYRELAVLCVRFFQNFAVWERAEVLSPVQPLIEDIVGRAVRRYDAEYKLLAADVREFEIWAMLGEHQATQATAGQAVESLARLESLMVSLAGAGREQAGQVRRFVTDFNRAALREPLVAAGVSDDLPALRVPAIEDGYLSPAYRWMVMTDAAAPADESWWEKRTPLGRDLDAFLAAYFSSPRSHERPLVVLGHPGSGKSMFTKVCAARLSGSDAFTAARIPLRQVPDPSAPVYQQVAAVLGKATNGRVSWAELSDASADATRVLFIDGLDEFMQASGTAESNYLQNVVEFQRIERLASRPVAVIVTSRTLVADVARIPEGCLVIKLEDFSTGQVGAWLEIWERANPYLGHSGLAGIPSAASVLSYGDIAHQPLLLLLLVLHGAANGLPPMQRDSTPAQIYGAILRRFIERELNKPDSPARAGDEAGIQAELWRLGIAAFGMFNRGKHYIEEQTLLEDLQALDPAPRQRQNVRRGGALSAARRVLGRFFFIHASEVDEGVEGRSYEFLHATFGEYLIAYFVMTELAELWRSRDRPSSQNWDDDRLYALLSHQTLNSGGSSVLPFIEQLHASPESARRAGDILRVLLREAEDRWDRGRYGTYSPSTGTYMERYAIYTANLLLLLLHVESDPVTLASIVPPPEDSNDWWTRLVRLWQGYLDVDFLDTISPESEPDWAVTRGGATAAQPAVHTEWLALSRIDAVVLNAGHGAVGNEYAIASSDREIEALGQAARAYVDPEAFWDGRRTVGDLIHADETGRAHHYSRALLAAHVAHSPELFRVADVTALDPFALEARVSPDWWPRSLLAAQYPELGDRPETTAYLAQVPVESPGFAALLAGALIWGDRWPAGADVLARTPEVLHEVAAGLRPWIDGMAGLTDERRQVLVIAGHLVVAMRRLLVEG</sequence>
<organism evidence="2 3">
    <name type="scientific">Actinoplanes campanulatus</name>
    <dbReference type="NCBI Taxonomy" id="113559"/>
    <lineage>
        <taxon>Bacteria</taxon>
        <taxon>Bacillati</taxon>
        <taxon>Actinomycetota</taxon>
        <taxon>Actinomycetes</taxon>
        <taxon>Micromonosporales</taxon>
        <taxon>Micromonosporaceae</taxon>
        <taxon>Actinoplanes</taxon>
    </lineage>
</organism>
<evidence type="ECO:0000259" key="1">
    <source>
        <dbReference type="Pfam" id="PF22738"/>
    </source>
</evidence>
<reference evidence="2 3" key="1">
    <citation type="submission" date="2020-08" db="EMBL/GenBank/DDBJ databases">
        <title>Genomic Encyclopedia of Type Strains, Phase III (KMG-III): the genomes of soil and plant-associated and newly described type strains.</title>
        <authorList>
            <person name="Whitman W."/>
        </authorList>
    </citation>
    <scope>NUCLEOTIDE SEQUENCE [LARGE SCALE GENOMIC DNA]</scope>
    <source>
        <strain evidence="2 3">CECT 3287</strain>
    </source>
</reference>
<protein>
    <recommendedName>
        <fullName evidence="1">NACHT N-terminal Helical domain-containing protein</fullName>
    </recommendedName>
</protein>
<evidence type="ECO:0000313" key="2">
    <source>
        <dbReference type="EMBL" id="MBB3101361.1"/>
    </source>
</evidence>
<dbReference type="InterPro" id="IPR054567">
    <property type="entry name" value="NNH7"/>
</dbReference>
<dbReference type="Gene3D" id="3.40.50.300">
    <property type="entry name" value="P-loop containing nucleotide triphosphate hydrolases"/>
    <property type="match status" value="1"/>
</dbReference>
<dbReference type="Proteomes" id="UP000590749">
    <property type="component" value="Unassembled WGS sequence"/>
</dbReference>
<dbReference type="Pfam" id="PF22738">
    <property type="entry name" value="NNH7"/>
    <property type="match status" value="1"/>
</dbReference>
<proteinExistence type="predicted"/>
<accession>A0A7W5AS65</accession>
<dbReference type="InterPro" id="IPR027417">
    <property type="entry name" value="P-loop_NTPase"/>
</dbReference>
<gene>
    <name evidence="2" type="ORF">FHR83_009090</name>
</gene>
<dbReference type="EMBL" id="JACHXF010000037">
    <property type="protein sequence ID" value="MBB3101361.1"/>
    <property type="molecule type" value="Genomic_DNA"/>
</dbReference>
<keyword evidence="3" id="KW-1185">Reference proteome</keyword>
<dbReference type="AlphaFoldDB" id="A0A7W5AS65"/>
<dbReference type="SUPFAM" id="SSF52540">
    <property type="entry name" value="P-loop containing nucleoside triphosphate hydrolases"/>
    <property type="match status" value="1"/>
</dbReference>
<evidence type="ECO:0000313" key="3">
    <source>
        <dbReference type="Proteomes" id="UP000590749"/>
    </source>
</evidence>
<feature type="domain" description="NACHT N-terminal Helical" evidence="1">
    <location>
        <begin position="4"/>
        <end position="224"/>
    </location>
</feature>